<evidence type="ECO:0000313" key="1">
    <source>
        <dbReference type="EMBL" id="RKQ61140.1"/>
    </source>
</evidence>
<evidence type="ECO:0008006" key="3">
    <source>
        <dbReference type="Google" id="ProtNLM"/>
    </source>
</evidence>
<organism evidence="1 2">
    <name type="scientific">Vogesella indigofera</name>
    <name type="common">Pseudomonas indigofera</name>
    <dbReference type="NCBI Taxonomy" id="45465"/>
    <lineage>
        <taxon>Bacteria</taxon>
        <taxon>Pseudomonadati</taxon>
        <taxon>Pseudomonadota</taxon>
        <taxon>Betaproteobacteria</taxon>
        <taxon>Neisseriales</taxon>
        <taxon>Chromobacteriaceae</taxon>
        <taxon>Vogesella</taxon>
    </lineage>
</organism>
<evidence type="ECO:0000313" key="2">
    <source>
        <dbReference type="Proteomes" id="UP000279384"/>
    </source>
</evidence>
<dbReference type="EMBL" id="RBID01000011">
    <property type="protein sequence ID" value="RKQ61140.1"/>
    <property type="molecule type" value="Genomic_DNA"/>
</dbReference>
<proteinExistence type="predicted"/>
<comment type="caution">
    <text evidence="1">The sequence shown here is derived from an EMBL/GenBank/DDBJ whole genome shotgun (WGS) entry which is preliminary data.</text>
</comment>
<dbReference type="PIRSF" id="PIRSF015283">
    <property type="entry name" value="Regulatory_RpfE"/>
    <property type="match status" value="1"/>
</dbReference>
<gene>
    <name evidence="1" type="ORF">C8E02_0907</name>
</gene>
<name>A0A495BIG8_VOGIN</name>
<dbReference type="InterPro" id="IPR016631">
    <property type="entry name" value="Regulatory_RpfE"/>
</dbReference>
<protein>
    <recommendedName>
        <fullName evidence="3">Phosphoglycerate mutase</fullName>
    </recommendedName>
</protein>
<accession>A0A495BIG8</accession>
<dbReference type="Proteomes" id="UP000279384">
    <property type="component" value="Unassembled WGS sequence"/>
</dbReference>
<dbReference type="AlphaFoldDB" id="A0A495BIG8"/>
<sequence length="334" mass="36538">MKYTLFVPGLTWLDSDAGPELCKDLSLPALSTLLGRGQWRSEPLSASEMLCRTFGLPQPALAANLAHAAGLAPAASWLIADPVNLRVDRDRALLGDIGIMNLSQDETAALLASLNAFFAEDGLVFHAPTPARWFVALPQASGAEFSALPDVIGEDINHHLPKGANGMRWSRFLNELQMLLYTHPVNEAREARGEPTVNSLWFWGEASQPQSLASAYPAVHSHDPLWQQLAQQAGVAGDSPSYAFTLAEGAGDVLLHLDAAEGAAQFRDVWGWREGLLQLERDWFAPTLAALQQGRLSEVQLCCHGSAGLHSRTTRLDLWKLWRRPLPLSKLYPQ</sequence>
<reference evidence="1 2" key="1">
    <citation type="submission" date="2018-10" db="EMBL/GenBank/DDBJ databases">
        <title>Genomic Encyclopedia of Type Strains, Phase IV (KMG-IV): sequencing the most valuable type-strain genomes for metagenomic binning, comparative biology and taxonomic classification.</title>
        <authorList>
            <person name="Goeker M."/>
        </authorList>
    </citation>
    <scope>NUCLEOTIDE SEQUENCE [LARGE SCALE GENOMIC DNA]</scope>
    <source>
        <strain evidence="1 2">DSM 3303</strain>
    </source>
</reference>
<dbReference type="RefSeq" id="WP_120809800.1">
    <property type="nucleotide sequence ID" value="NZ_RBID01000011.1"/>
</dbReference>